<name>A0A1B6DT35_9HEMI</name>
<feature type="compositionally biased region" description="Polar residues" evidence="1">
    <location>
        <begin position="281"/>
        <end position="291"/>
    </location>
</feature>
<feature type="compositionally biased region" description="Low complexity" evidence="1">
    <location>
        <begin position="296"/>
        <end position="307"/>
    </location>
</feature>
<feature type="transmembrane region" description="Helical" evidence="2">
    <location>
        <begin position="100"/>
        <end position="124"/>
    </location>
</feature>
<keyword evidence="2" id="KW-0812">Transmembrane</keyword>
<sequence>MGWRTNCILIYCVLIVFVSARYEECGNLKSCVKCEQVNSTDAEAVRCIKCRQLIVLESRQCVESCPPGYSEEWSSLVDYMGRVCRESLFLGGIALSGQTLAVVVGALAGTVICICLVFITGICIKYRRFRALRAKARQSPSLGHLTGTQRSQDSDDSERPEFLKHLASLRSEAPIFLAMLNETRKQVRDLRRPNRGDSAIQAYKPVLKDLSRILILLNRREERIGNPPADWETLLAWGERVLRRYKKHNPNQVAQLVSFLQVPVQTHPSPPPSTASPYPSQLTTFSPNNKTHLPHTDSSSTGTTPSPVAMVSPRTTLQQLAISAFDNNYSNKHDDDLRRSNAAMFQQSSLIDSGVDFSSNWDFNPQNYTILAEWTATENEPTDYGEFMTEEDDFFQLGFRPQDEITTEL</sequence>
<proteinExistence type="predicted"/>
<reference evidence="4" key="1">
    <citation type="submission" date="2015-12" db="EMBL/GenBank/DDBJ databases">
        <title>De novo transcriptome assembly of four potential Pierce s Disease insect vectors from Arizona vineyards.</title>
        <authorList>
            <person name="Tassone E.E."/>
        </authorList>
    </citation>
    <scope>NUCLEOTIDE SEQUENCE</scope>
</reference>
<evidence type="ECO:0008006" key="5">
    <source>
        <dbReference type="Google" id="ProtNLM"/>
    </source>
</evidence>
<gene>
    <name evidence="4" type="ORF">g.8741</name>
</gene>
<feature type="signal peptide" evidence="3">
    <location>
        <begin position="1"/>
        <end position="20"/>
    </location>
</feature>
<evidence type="ECO:0000256" key="1">
    <source>
        <dbReference type="SAM" id="MobiDB-lite"/>
    </source>
</evidence>
<keyword evidence="3" id="KW-0732">Signal</keyword>
<dbReference type="Gene3D" id="2.10.220.10">
    <property type="entry name" value="Hormone Receptor, Insulin-like Growth Factor Receptor 1, Chain A, domain 2"/>
    <property type="match status" value="1"/>
</dbReference>
<feature type="chain" id="PRO_5008581486" description="TNFR-Cys domain-containing protein" evidence="3">
    <location>
        <begin position="21"/>
        <end position="409"/>
    </location>
</feature>
<dbReference type="CDD" id="cd00064">
    <property type="entry name" value="FU"/>
    <property type="match status" value="1"/>
</dbReference>
<feature type="region of interest" description="Disordered" evidence="1">
    <location>
        <begin position="265"/>
        <end position="307"/>
    </location>
</feature>
<dbReference type="AlphaFoldDB" id="A0A1B6DT35"/>
<dbReference type="InterPro" id="IPR006212">
    <property type="entry name" value="Furin_repeat"/>
</dbReference>
<accession>A0A1B6DT35</accession>
<organism evidence="4">
    <name type="scientific">Clastoptera arizonana</name>
    <name type="common">Arizona spittle bug</name>
    <dbReference type="NCBI Taxonomy" id="38151"/>
    <lineage>
        <taxon>Eukaryota</taxon>
        <taxon>Metazoa</taxon>
        <taxon>Ecdysozoa</taxon>
        <taxon>Arthropoda</taxon>
        <taxon>Hexapoda</taxon>
        <taxon>Insecta</taxon>
        <taxon>Pterygota</taxon>
        <taxon>Neoptera</taxon>
        <taxon>Paraneoptera</taxon>
        <taxon>Hemiptera</taxon>
        <taxon>Auchenorrhyncha</taxon>
        <taxon>Cercopoidea</taxon>
        <taxon>Clastopteridae</taxon>
        <taxon>Clastoptera</taxon>
    </lineage>
</organism>
<keyword evidence="2" id="KW-0472">Membrane</keyword>
<evidence type="ECO:0000313" key="4">
    <source>
        <dbReference type="EMBL" id="JAS28830.1"/>
    </source>
</evidence>
<keyword evidence="2" id="KW-1133">Transmembrane helix</keyword>
<dbReference type="EMBL" id="GEDC01008468">
    <property type="protein sequence ID" value="JAS28830.1"/>
    <property type="molecule type" value="Transcribed_RNA"/>
</dbReference>
<evidence type="ECO:0000256" key="3">
    <source>
        <dbReference type="SAM" id="SignalP"/>
    </source>
</evidence>
<evidence type="ECO:0000256" key="2">
    <source>
        <dbReference type="SAM" id="Phobius"/>
    </source>
</evidence>
<protein>
    <recommendedName>
        <fullName evidence="5">TNFR-Cys domain-containing protein</fullName>
    </recommendedName>
</protein>